<dbReference type="Proteomes" id="UP000499080">
    <property type="component" value="Unassembled WGS sequence"/>
</dbReference>
<keyword evidence="2" id="KW-1185">Reference proteome</keyword>
<accession>A0A4Y2J8S3</accession>
<dbReference type="AlphaFoldDB" id="A0A4Y2J8S3"/>
<sequence>MCVKPREIQITLSPGWPLFLVKKKMRADNTVFFLLFLSELSTLTVRVHRVLQTAFPDRVTFRFHEQKYLFLDKSHCSQSQLVLTIRSLPSARQFILGKGFSRVGNGAAPNESMP</sequence>
<organism evidence="1 2">
    <name type="scientific">Araneus ventricosus</name>
    <name type="common">Orbweaver spider</name>
    <name type="synonym">Epeira ventricosa</name>
    <dbReference type="NCBI Taxonomy" id="182803"/>
    <lineage>
        <taxon>Eukaryota</taxon>
        <taxon>Metazoa</taxon>
        <taxon>Ecdysozoa</taxon>
        <taxon>Arthropoda</taxon>
        <taxon>Chelicerata</taxon>
        <taxon>Arachnida</taxon>
        <taxon>Araneae</taxon>
        <taxon>Araneomorphae</taxon>
        <taxon>Entelegynae</taxon>
        <taxon>Araneoidea</taxon>
        <taxon>Araneidae</taxon>
        <taxon>Araneus</taxon>
    </lineage>
</organism>
<dbReference type="EMBL" id="BGPR01003304">
    <property type="protein sequence ID" value="GBM86345.1"/>
    <property type="molecule type" value="Genomic_DNA"/>
</dbReference>
<gene>
    <name evidence="1" type="ORF">AVEN_36238_1</name>
</gene>
<evidence type="ECO:0000313" key="1">
    <source>
        <dbReference type="EMBL" id="GBM86345.1"/>
    </source>
</evidence>
<proteinExistence type="predicted"/>
<reference evidence="1 2" key="1">
    <citation type="journal article" date="2019" name="Sci. Rep.">
        <title>Orb-weaving spider Araneus ventricosus genome elucidates the spidroin gene catalogue.</title>
        <authorList>
            <person name="Kono N."/>
            <person name="Nakamura H."/>
            <person name="Ohtoshi R."/>
            <person name="Moran D.A.P."/>
            <person name="Shinohara A."/>
            <person name="Yoshida Y."/>
            <person name="Fujiwara M."/>
            <person name="Mori M."/>
            <person name="Tomita M."/>
            <person name="Arakawa K."/>
        </authorList>
    </citation>
    <scope>NUCLEOTIDE SEQUENCE [LARGE SCALE GENOMIC DNA]</scope>
</reference>
<comment type="caution">
    <text evidence="1">The sequence shown here is derived from an EMBL/GenBank/DDBJ whole genome shotgun (WGS) entry which is preliminary data.</text>
</comment>
<evidence type="ECO:0000313" key="2">
    <source>
        <dbReference type="Proteomes" id="UP000499080"/>
    </source>
</evidence>
<name>A0A4Y2J8S3_ARAVE</name>
<protein>
    <submittedName>
        <fullName evidence="1">Uncharacterized protein</fullName>
    </submittedName>
</protein>